<accession>A0A316U8E7</accession>
<dbReference type="OrthoDB" id="2160638at2759"/>
<sequence>MSGSQRYHPDSRRPGYRAPAYDEKYGSGVNTPSEYEPMHKAAAQRAPHLYAQPLRTPIRQQRSRPWYKRPKPVFWTFILLAVLGLGVGLGVHFGLRSRGSDNGDLDFPSMNLASDQAGMETVGSFVTGSGTSYGSGKLSTVFSWSSGGFDLGATGAGTDGVDLLIDTTAVQQPMDGFGASFTDSSCSLLHTLKLKNETHYNQTMDYFTSARTGMSVFRVPIAASDYSAQGEYSYADTNATKAAINAGNTTSLPSPLADFNVDKAEAYVFPVLRDALARRPDAKIWLSPWSPPAWMKTTNSFNGGQLIYGSEELYAQYLFLTVQAYTAQGIRPYGLTMQNEPTDGTTSYPTNWMSPASSALVARALRTSLDEHGFDDVKLFANDDNYIDWASAAEAVQADPTAWSGVAWHGYNGNYTSIGDFNTSIANVTTPMEQHLTEITTTDNSRDQWYSARFWLTNFYFGPINMGVRSVITWNIALDKNDSPHISSAPCEDCLGTFTIDSPSANLNPPVQASNAQFITTYHFSSAVANLTNFGGGPAYRVSAAPTASASNSLRGCIDSVSAFAAPWNGTSLSGSNMKRVGLVAVNDCSSGVKVRLGIDDRQGTFSFSPGITTLIFNV</sequence>
<dbReference type="SUPFAM" id="SSF51445">
    <property type="entry name" value="(Trans)glycosidases"/>
    <property type="match status" value="1"/>
</dbReference>
<evidence type="ECO:0000256" key="3">
    <source>
        <dbReference type="ARBA" id="ARBA00022801"/>
    </source>
</evidence>
<dbReference type="Gene3D" id="3.20.20.80">
    <property type="entry name" value="Glycosidases"/>
    <property type="match status" value="1"/>
</dbReference>
<evidence type="ECO:0000313" key="8">
    <source>
        <dbReference type="EMBL" id="PWN19255.1"/>
    </source>
</evidence>
<dbReference type="GO" id="GO:0006680">
    <property type="term" value="P:glucosylceramide catabolic process"/>
    <property type="evidence" value="ECO:0007669"/>
    <property type="project" value="TreeGrafter"/>
</dbReference>
<dbReference type="EMBL" id="KZ819332">
    <property type="protein sequence ID" value="PWN19255.1"/>
    <property type="molecule type" value="Genomic_DNA"/>
</dbReference>
<keyword evidence="9" id="KW-1185">Reference proteome</keyword>
<evidence type="ECO:0000259" key="7">
    <source>
        <dbReference type="Pfam" id="PF02055"/>
    </source>
</evidence>
<dbReference type="GeneID" id="37014762"/>
<evidence type="ECO:0000313" key="9">
    <source>
        <dbReference type="Proteomes" id="UP000245942"/>
    </source>
</evidence>
<evidence type="ECO:0000256" key="4">
    <source>
        <dbReference type="RuleBase" id="RU361188"/>
    </source>
</evidence>
<feature type="transmembrane region" description="Helical" evidence="6">
    <location>
        <begin position="72"/>
        <end position="95"/>
    </location>
</feature>
<keyword evidence="2" id="KW-0732">Signal</keyword>
<keyword evidence="6" id="KW-0472">Membrane</keyword>
<dbReference type="GO" id="GO:0016020">
    <property type="term" value="C:membrane"/>
    <property type="evidence" value="ECO:0007669"/>
    <property type="project" value="GOC"/>
</dbReference>
<comment type="similarity">
    <text evidence="1 4">Belongs to the glycosyl hydrolase 30 family.</text>
</comment>
<keyword evidence="4" id="KW-0326">Glycosidase</keyword>
<dbReference type="RefSeq" id="XP_025346415.1">
    <property type="nucleotide sequence ID" value="XM_025493028.1"/>
</dbReference>
<evidence type="ECO:0000256" key="2">
    <source>
        <dbReference type="ARBA" id="ARBA00022729"/>
    </source>
</evidence>
<dbReference type="Proteomes" id="UP000245942">
    <property type="component" value="Unassembled WGS sequence"/>
</dbReference>
<dbReference type="InterPro" id="IPR001139">
    <property type="entry name" value="Glyco_hydro_30"/>
</dbReference>
<dbReference type="Pfam" id="PF02055">
    <property type="entry name" value="Glyco_hydro_30"/>
    <property type="match status" value="1"/>
</dbReference>
<organism evidence="8 9">
    <name type="scientific">Pseudomicrostroma glucosiphilum</name>
    <dbReference type="NCBI Taxonomy" id="1684307"/>
    <lineage>
        <taxon>Eukaryota</taxon>
        <taxon>Fungi</taxon>
        <taxon>Dikarya</taxon>
        <taxon>Basidiomycota</taxon>
        <taxon>Ustilaginomycotina</taxon>
        <taxon>Exobasidiomycetes</taxon>
        <taxon>Microstromatales</taxon>
        <taxon>Microstromatales incertae sedis</taxon>
        <taxon>Pseudomicrostroma</taxon>
    </lineage>
</organism>
<reference evidence="8 9" key="1">
    <citation type="journal article" date="2018" name="Mol. Biol. Evol.">
        <title>Broad Genomic Sampling Reveals a Smut Pathogenic Ancestry of the Fungal Clade Ustilaginomycotina.</title>
        <authorList>
            <person name="Kijpornyongpan T."/>
            <person name="Mondo S.J."/>
            <person name="Barry K."/>
            <person name="Sandor L."/>
            <person name="Lee J."/>
            <person name="Lipzen A."/>
            <person name="Pangilinan J."/>
            <person name="LaButti K."/>
            <person name="Hainaut M."/>
            <person name="Henrissat B."/>
            <person name="Grigoriev I.V."/>
            <person name="Spatafora J.W."/>
            <person name="Aime M.C."/>
        </authorList>
    </citation>
    <scope>NUCLEOTIDE SEQUENCE [LARGE SCALE GENOMIC DNA]</scope>
    <source>
        <strain evidence="8 9">MCA 4718</strain>
    </source>
</reference>
<keyword evidence="6" id="KW-1133">Transmembrane helix</keyword>
<dbReference type="InterPro" id="IPR033453">
    <property type="entry name" value="Glyco_hydro_30_TIM-barrel"/>
</dbReference>
<name>A0A316U8E7_9BASI</name>
<dbReference type="InterPro" id="IPR017853">
    <property type="entry name" value="GH"/>
</dbReference>
<dbReference type="AlphaFoldDB" id="A0A316U8E7"/>
<proteinExistence type="inferred from homology"/>
<keyword evidence="6" id="KW-0812">Transmembrane</keyword>
<evidence type="ECO:0000256" key="1">
    <source>
        <dbReference type="ARBA" id="ARBA00005382"/>
    </source>
</evidence>
<keyword evidence="3 4" id="KW-0378">Hydrolase</keyword>
<dbReference type="GO" id="GO:0004348">
    <property type="term" value="F:glucosylceramidase activity"/>
    <property type="evidence" value="ECO:0007669"/>
    <property type="project" value="InterPro"/>
</dbReference>
<evidence type="ECO:0000256" key="5">
    <source>
        <dbReference type="SAM" id="MobiDB-lite"/>
    </source>
</evidence>
<dbReference type="PANTHER" id="PTHR11069:SF23">
    <property type="entry name" value="LYSOSOMAL ACID GLUCOSYLCERAMIDASE"/>
    <property type="match status" value="1"/>
</dbReference>
<dbReference type="STRING" id="1684307.A0A316U8E7"/>
<gene>
    <name evidence="8" type="ORF">BCV69DRAFT_284406</name>
</gene>
<dbReference type="PANTHER" id="PTHR11069">
    <property type="entry name" value="GLUCOSYLCERAMIDASE"/>
    <property type="match status" value="1"/>
</dbReference>
<feature type="domain" description="Glycosyl hydrolase family 30 TIM-barrel" evidence="7">
    <location>
        <begin position="175"/>
        <end position="413"/>
    </location>
</feature>
<protein>
    <submittedName>
        <fullName evidence="8">Glycoside hydrolase</fullName>
    </submittedName>
</protein>
<evidence type="ECO:0000256" key="6">
    <source>
        <dbReference type="SAM" id="Phobius"/>
    </source>
</evidence>
<feature type="region of interest" description="Disordered" evidence="5">
    <location>
        <begin position="1"/>
        <end position="34"/>
    </location>
</feature>